<dbReference type="PANTHER" id="PTHR47782:SF1">
    <property type="entry name" value="PYRIMIDINE PATHWAY REGULATORY PROTEIN 1"/>
    <property type="match status" value="1"/>
</dbReference>
<dbReference type="PROSITE" id="PS00463">
    <property type="entry name" value="ZN2_CY6_FUNGAL_1"/>
    <property type="match status" value="1"/>
</dbReference>
<keyword evidence="6" id="KW-0804">Transcription</keyword>
<dbReference type="GO" id="GO:0045944">
    <property type="term" value="P:positive regulation of transcription by RNA polymerase II"/>
    <property type="evidence" value="ECO:0007669"/>
    <property type="project" value="TreeGrafter"/>
</dbReference>
<evidence type="ECO:0000256" key="8">
    <source>
        <dbReference type="SAM" id="MobiDB-lite"/>
    </source>
</evidence>
<proteinExistence type="predicted"/>
<dbReference type="SUPFAM" id="SSF57701">
    <property type="entry name" value="Zn2/Cys6 DNA-binding domain"/>
    <property type="match status" value="1"/>
</dbReference>
<name>A0A0D2CC31_9EURO</name>
<evidence type="ECO:0000256" key="4">
    <source>
        <dbReference type="ARBA" id="ARBA00023015"/>
    </source>
</evidence>
<comment type="subcellular location">
    <subcellularLocation>
        <location evidence="1">Nucleus</location>
    </subcellularLocation>
</comment>
<dbReference type="EMBL" id="KN846963">
    <property type="protein sequence ID" value="KIW62601.1"/>
    <property type="molecule type" value="Genomic_DNA"/>
</dbReference>
<dbReference type="GO" id="GO:0000981">
    <property type="term" value="F:DNA-binding transcription factor activity, RNA polymerase II-specific"/>
    <property type="evidence" value="ECO:0007669"/>
    <property type="project" value="InterPro"/>
</dbReference>
<organism evidence="10 11">
    <name type="scientific">Phialophora macrospora</name>
    <dbReference type="NCBI Taxonomy" id="1851006"/>
    <lineage>
        <taxon>Eukaryota</taxon>
        <taxon>Fungi</taxon>
        <taxon>Dikarya</taxon>
        <taxon>Ascomycota</taxon>
        <taxon>Pezizomycotina</taxon>
        <taxon>Eurotiomycetes</taxon>
        <taxon>Chaetothyriomycetidae</taxon>
        <taxon>Chaetothyriales</taxon>
        <taxon>Herpotrichiellaceae</taxon>
        <taxon>Phialophora</taxon>
    </lineage>
</organism>
<keyword evidence="3" id="KW-0862">Zinc</keyword>
<dbReference type="SMART" id="SM00906">
    <property type="entry name" value="Fungal_trans"/>
    <property type="match status" value="1"/>
</dbReference>
<dbReference type="CDD" id="cd12148">
    <property type="entry name" value="fungal_TF_MHR"/>
    <property type="match status" value="1"/>
</dbReference>
<dbReference type="Pfam" id="PF00172">
    <property type="entry name" value="Zn_clus"/>
    <property type="match status" value="1"/>
</dbReference>
<keyword evidence="7" id="KW-0539">Nucleus</keyword>
<keyword evidence="2" id="KW-0479">Metal-binding</keyword>
<dbReference type="InterPro" id="IPR007219">
    <property type="entry name" value="XnlR_reg_dom"/>
</dbReference>
<feature type="region of interest" description="Disordered" evidence="8">
    <location>
        <begin position="586"/>
        <end position="606"/>
    </location>
</feature>
<dbReference type="GO" id="GO:0005634">
    <property type="term" value="C:nucleus"/>
    <property type="evidence" value="ECO:0007669"/>
    <property type="project" value="UniProtKB-SubCell"/>
</dbReference>
<dbReference type="AlphaFoldDB" id="A0A0D2CC31"/>
<reference evidence="10 11" key="1">
    <citation type="submission" date="2015-01" db="EMBL/GenBank/DDBJ databases">
        <title>The Genome Sequence of Capronia semiimmersa CBS27337.</title>
        <authorList>
            <consortium name="The Broad Institute Genomics Platform"/>
            <person name="Cuomo C."/>
            <person name="de Hoog S."/>
            <person name="Gorbushina A."/>
            <person name="Stielow B."/>
            <person name="Teixiera M."/>
            <person name="Abouelleil A."/>
            <person name="Chapman S.B."/>
            <person name="Priest M."/>
            <person name="Young S.K."/>
            <person name="Wortman J."/>
            <person name="Nusbaum C."/>
            <person name="Birren B."/>
        </authorList>
    </citation>
    <scope>NUCLEOTIDE SEQUENCE [LARGE SCALE GENOMIC DNA]</scope>
    <source>
        <strain evidence="10 11">CBS 27337</strain>
    </source>
</reference>
<dbReference type="Gene3D" id="4.10.240.10">
    <property type="entry name" value="Zn(2)-C6 fungal-type DNA-binding domain"/>
    <property type="match status" value="1"/>
</dbReference>
<dbReference type="InterPro" id="IPR036864">
    <property type="entry name" value="Zn2-C6_fun-type_DNA-bd_sf"/>
</dbReference>
<accession>A0A0D2CC31</accession>
<evidence type="ECO:0000256" key="2">
    <source>
        <dbReference type="ARBA" id="ARBA00022723"/>
    </source>
</evidence>
<keyword evidence="5" id="KW-0238">DNA-binding</keyword>
<evidence type="ECO:0000259" key="9">
    <source>
        <dbReference type="PROSITE" id="PS50048"/>
    </source>
</evidence>
<evidence type="ECO:0000256" key="7">
    <source>
        <dbReference type="ARBA" id="ARBA00023242"/>
    </source>
</evidence>
<evidence type="ECO:0000256" key="6">
    <source>
        <dbReference type="ARBA" id="ARBA00023163"/>
    </source>
</evidence>
<dbReference type="CDD" id="cd00067">
    <property type="entry name" value="GAL4"/>
    <property type="match status" value="1"/>
</dbReference>
<dbReference type="SMART" id="SM00066">
    <property type="entry name" value="GAL4"/>
    <property type="match status" value="1"/>
</dbReference>
<dbReference type="GO" id="GO:0006351">
    <property type="term" value="P:DNA-templated transcription"/>
    <property type="evidence" value="ECO:0007669"/>
    <property type="project" value="InterPro"/>
</dbReference>
<dbReference type="InterPro" id="IPR052202">
    <property type="entry name" value="Yeast_MetPath_Reg"/>
</dbReference>
<dbReference type="Pfam" id="PF04082">
    <property type="entry name" value="Fungal_trans"/>
    <property type="match status" value="1"/>
</dbReference>
<keyword evidence="4" id="KW-0805">Transcription regulation</keyword>
<dbReference type="InterPro" id="IPR001138">
    <property type="entry name" value="Zn2Cys6_DnaBD"/>
</dbReference>
<keyword evidence="11" id="KW-1185">Reference proteome</keyword>
<feature type="domain" description="Zn(2)-C6 fungal-type" evidence="9">
    <location>
        <begin position="26"/>
        <end position="54"/>
    </location>
</feature>
<gene>
    <name evidence="10" type="ORF">PV04_10761</name>
</gene>
<evidence type="ECO:0000313" key="11">
    <source>
        <dbReference type="Proteomes" id="UP000054266"/>
    </source>
</evidence>
<evidence type="ECO:0000313" key="10">
    <source>
        <dbReference type="EMBL" id="KIW62601.1"/>
    </source>
</evidence>
<protein>
    <recommendedName>
        <fullName evidence="9">Zn(2)-C6 fungal-type domain-containing protein</fullName>
    </recommendedName>
</protein>
<dbReference type="PANTHER" id="PTHR47782">
    <property type="entry name" value="ZN(II)2CYS6 TRANSCRIPTION FACTOR (EUROFUNG)-RELATED"/>
    <property type="match status" value="1"/>
</dbReference>
<dbReference type="Proteomes" id="UP000054266">
    <property type="component" value="Unassembled WGS sequence"/>
</dbReference>
<dbReference type="GO" id="GO:0043565">
    <property type="term" value="F:sequence-specific DNA binding"/>
    <property type="evidence" value="ECO:0007669"/>
    <property type="project" value="TreeGrafter"/>
</dbReference>
<evidence type="ECO:0000256" key="5">
    <source>
        <dbReference type="ARBA" id="ARBA00023125"/>
    </source>
</evidence>
<evidence type="ECO:0000256" key="3">
    <source>
        <dbReference type="ARBA" id="ARBA00022833"/>
    </source>
</evidence>
<dbReference type="PROSITE" id="PS50048">
    <property type="entry name" value="ZN2_CY6_FUNGAL_2"/>
    <property type="match status" value="1"/>
</dbReference>
<sequence>MPRPDAPLPTAVPPRRRVKKRRRVLACDRCHQRKIRCDNKIPACSACASAREPCMGVLGNDSNIVVPRSIVQYLEELVARKEPAMAKTIHNPTSSPSETRGDMVTLGGSPAISVAPRPTRTDRLAEAVTTPLGFLECPGGFPAQMFFHFPSHVPPFGPVLEPQTGHPEARLGLSQVPMHIAELLVQSYIEKILPMFPYVDGECLQRQFHRVYPPRRNPADYDVFVISMVLSITTMSSRFRDSSKIASTSQDIFKNALNYAGALYETSIASLQGVMLLIQYSWLMPDASSLWHLVSHGMRMAVELGLHRDPVETIEHGRLSDFEVQMRRRIFWVMYEMDRSVSATSHQPFGVADDVITTKLPTGTSFHTFLTNSTFRQIQSEIMTVQFLAKDTARLVANACHAAWVEDIDRQIRGWQDGITAKRYKGPEWYKIAAAHGLVFLHRPCPRCPQPSASSLVICFEAAIVVAEEYWEHAYTGFLKYSWHVVHHGFEAAISMLYALRKCPTLLKERLGSRKILDTVHRYSSLFLLMSERWPKAASVYDTYERVKTTVIKETMQAGEVEPRAGFDELDTIILPDDYIAARSPPVGDLRRSHQHPAVARDSSAGLRTVEADDLESRSGLGWQGPVPLGHAANPASSLVGPSVVESDCLVVPWAEDVGDDVFDWDTFQLDQFAGIEYLM</sequence>
<dbReference type="GO" id="GO:0008270">
    <property type="term" value="F:zinc ion binding"/>
    <property type="evidence" value="ECO:0007669"/>
    <property type="project" value="InterPro"/>
</dbReference>
<evidence type="ECO:0000256" key="1">
    <source>
        <dbReference type="ARBA" id="ARBA00004123"/>
    </source>
</evidence>
<dbReference type="HOGENOM" id="CLU_018404_0_0_1"/>